<reference evidence="8 9" key="1">
    <citation type="journal article" date="2019" name="Int. J. Syst. Evol. Microbiol.">
        <title>The Global Catalogue of Microorganisms (GCM) 10K type strain sequencing project: providing services to taxonomists for standard genome sequencing and annotation.</title>
        <authorList>
            <consortium name="The Broad Institute Genomics Platform"/>
            <consortium name="The Broad Institute Genome Sequencing Center for Infectious Disease"/>
            <person name="Wu L."/>
            <person name="Ma J."/>
        </authorList>
    </citation>
    <scope>NUCLEOTIDE SEQUENCE [LARGE SCALE GENOMIC DNA]</scope>
    <source>
        <strain evidence="8 9">JCM 14330</strain>
    </source>
</reference>
<dbReference type="NCBIfam" id="TIGR00526">
    <property type="entry name" value="folB_dom"/>
    <property type="match status" value="1"/>
</dbReference>
<sequence>MGTRRIFFNRLAIDAQIGILDHERGATQPLHVDAEIDLEGVDMPAHDGIQEVLDYRRLRECIIDECTRTHVNLIETLCDRLAARLLAQFPEIRDVRLRVAKPQAFADCAAVGIEVSATRAPGDGAQRHGAPT</sequence>
<evidence type="ECO:0000256" key="4">
    <source>
        <dbReference type="ARBA" id="ARBA00022909"/>
    </source>
</evidence>
<dbReference type="InterPro" id="IPR006156">
    <property type="entry name" value="Dihydroneopterin_aldolase"/>
</dbReference>
<dbReference type="PANTHER" id="PTHR42844:SF1">
    <property type="entry name" value="DIHYDRONEOPTERIN ALDOLASE 1-RELATED"/>
    <property type="match status" value="1"/>
</dbReference>
<keyword evidence="4 6" id="KW-0289">Folate biosynthesis</keyword>
<evidence type="ECO:0000256" key="5">
    <source>
        <dbReference type="ARBA" id="ARBA00023239"/>
    </source>
</evidence>
<comment type="similarity">
    <text evidence="3 6">Belongs to the DHNA family.</text>
</comment>
<dbReference type="EC" id="4.1.2.25" evidence="6"/>
<protein>
    <recommendedName>
        <fullName evidence="6">7,8-dihydroneopterin aldolase</fullName>
        <ecNumber evidence="6">4.1.2.25</ecNumber>
    </recommendedName>
</protein>
<dbReference type="NCBIfam" id="TIGR00525">
    <property type="entry name" value="folB"/>
    <property type="match status" value="1"/>
</dbReference>
<comment type="catalytic activity">
    <reaction evidence="1 6">
        <text>7,8-dihydroneopterin = 6-hydroxymethyl-7,8-dihydropterin + glycolaldehyde</text>
        <dbReference type="Rhea" id="RHEA:10540"/>
        <dbReference type="ChEBI" id="CHEBI:17001"/>
        <dbReference type="ChEBI" id="CHEBI:17071"/>
        <dbReference type="ChEBI" id="CHEBI:44841"/>
        <dbReference type="EC" id="4.1.2.25"/>
    </reaction>
</comment>
<dbReference type="PANTHER" id="PTHR42844">
    <property type="entry name" value="DIHYDRONEOPTERIN ALDOLASE 1-RELATED"/>
    <property type="match status" value="1"/>
</dbReference>
<comment type="caution">
    <text evidence="8">The sequence shown here is derived from an EMBL/GenBank/DDBJ whole genome shotgun (WGS) entry which is preliminary data.</text>
</comment>
<dbReference type="SUPFAM" id="SSF55620">
    <property type="entry name" value="Tetrahydrobiopterin biosynthesis enzymes-like"/>
    <property type="match status" value="1"/>
</dbReference>
<evidence type="ECO:0000313" key="9">
    <source>
        <dbReference type="Proteomes" id="UP001501706"/>
    </source>
</evidence>
<dbReference type="RefSeq" id="WP_087838732.1">
    <property type="nucleotide sequence ID" value="NZ_BAAAEN010000006.1"/>
</dbReference>
<evidence type="ECO:0000259" key="7">
    <source>
        <dbReference type="SMART" id="SM00905"/>
    </source>
</evidence>
<name>A0ABN1BPZ8_9BURK</name>
<dbReference type="Gene3D" id="3.30.1130.10">
    <property type="match status" value="1"/>
</dbReference>
<feature type="domain" description="Dihydroneopterin aldolase/epimerase" evidence="7">
    <location>
        <begin position="6"/>
        <end position="117"/>
    </location>
</feature>
<gene>
    <name evidence="8" type="primary">folB</name>
    <name evidence="8" type="ORF">GCM10009097_19760</name>
</gene>
<keyword evidence="9" id="KW-1185">Reference proteome</keyword>
<dbReference type="EMBL" id="BAAAEN010000006">
    <property type="protein sequence ID" value="GAA0502970.1"/>
    <property type="molecule type" value="Genomic_DNA"/>
</dbReference>
<organism evidence="8 9">
    <name type="scientific">Pigmentiphaga daeguensis</name>
    <dbReference type="NCBI Taxonomy" id="414049"/>
    <lineage>
        <taxon>Bacteria</taxon>
        <taxon>Pseudomonadati</taxon>
        <taxon>Pseudomonadota</taxon>
        <taxon>Betaproteobacteria</taxon>
        <taxon>Burkholderiales</taxon>
        <taxon>Alcaligenaceae</taxon>
        <taxon>Pigmentiphaga</taxon>
    </lineage>
</organism>
<comment type="pathway">
    <text evidence="2 6">Cofactor biosynthesis; tetrahydrofolate biosynthesis; 2-amino-4-hydroxy-6-hydroxymethyl-7,8-dihydropteridine diphosphate from 7,8-dihydroneopterin triphosphate: step 3/4.</text>
</comment>
<proteinExistence type="inferred from homology"/>
<keyword evidence="5 6" id="KW-0456">Lyase</keyword>
<evidence type="ECO:0000256" key="3">
    <source>
        <dbReference type="ARBA" id="ARBA00005708"/>
    </source>
</evidence>
<evidence type="ECO:0000256" key="1">
    <source>
        <dbReference type="ARBA" id="ARBA00001353"/>
    </source>
</evidence>
<dbReference type="Pfam" id="PF02152">
    <property type="entry name" value="FolB"/>
    <property type="match status" value="1"/>
</dbReference>
<evidence type="ECO:0000313" key="8">
    <source>
        <dbReference type="EMBL" id="GAA0502970.1"/>
    </source>
</evidence>
<accession>A0ABN1BPZ8</accession>
<dbReference type="SMART" id="SM00905">
    <property type="entry name" value="FolB"/>
    <property type="match status" value="1"/>
</dbReference>
<evidence type="ECO:0000256" key="6">
    <source>
        <dbReference type="RuleBase" id="RU362079"/>
    </source>
</evidence>
<dbReference type="Proteomes" id="UP001501706">
    <property type="component" value="Unassembled WGS sequence"/>
</dbReference>
<dbReference type="InterPro" id="IPR006157">
    <property type="entry name" value="FolB_dom"/>
</dbReference>
<dbReference type="InterPro" id="IPR043133">
    <property type="entry name" value="GTP-CH-I_C/QueF"/>
</dbReference>
<evidence type="ECO:0000256" key="2">
    <source>
        <dbReference type="ARBA" id="ARBA00005013"/>
    </source>
</evidence>
<comment type="function">
    <text evidence="6">Catalyzes the conversion of 7,8-dihydroneopterin to 6-hydroxymethyl-7,8-dihydropterin.</text>
</comment>